<reference evidence="3 4" key="2">
    <citation type="submission" date="2024-07" db="EMBL/GenBank/DDBJ databases">
        <authorList>
            <person name="Akdeniz Z."/>
        </authorList>
    </citation>
    <scope>NUCLEOTIDE SEQUENCE [LARGE SCALE GENOMIC DNA]</scope>
</reference>
<protein>
    <submittedName>
        <fullName evidence="3">Hypothetical_protein</fullName>
    </submittedName>
</protein>
<keyword evidence="4" id="KW-1185">Reference proteome</keyword>
<sequence>MNTNDLDMQLIFMNQEVDLITSLINNVEEQIEALKIQKFDIAKQIKGATYKLNNVHEAFLIEMNIQHQLNNMSIKQQIQLERVKILTKRSCIEQLQVQVRISELEQKTIQYQNIAYQLENEDL</sequence>
<gene>
    <name evidence="3" type="ORF">HINF_LOCUS55252</name>
    <name evidence="2" type="ORF">HINF_LOCUS61826</name>
</gene>
<evidence type="ECO:0000313" key="2">
    <source>
        <dbReference type="EMBL" id="CAI9974181.1"/>
    </source>
</evidence>
<dbReference type="EMBL" id="CAXDID020000291">
    <property type="protein sequence ID" value="CAL6071660.1"/>
    <property type="molecule type" value="Genomic_DNA"/>
</dbReference>
<keyword evidence="1" id="KW-0175">Coiled coil</keyword>
<evidence type="ECO:0000313" key="3">
    <source>
        <dbReference type="EMBL" id="CAL6071660.1"/>
    </source>
</evidence>
<comment type="caution">
    <text evidence="2">The sequence shown here is derived from an EMBL/GenBank/DDBJ whole genome shotgun (WGS) entry which is preliminary data.</text>
</comment>
<reference evidence="2" key="1">
    <citation type="submission" date="2023-06" db="EMBL/GenBank/DDBJ databases">
        <authorList>
            <person name="Kurt Z."/>
        </authorList>
    </citation>
    <scope>NUCLEOTIDE SEQUENCE</scope>
</reference>
<organism evidence="2">
    <name type="scientific">Hexamita inflata</name>
    <dbReference type="NCBI Taxonomy" id="28002"/>
    <lineage>
        <taxon>Eukaryota</taxon>
        <taxon>Metamonada</taxon>
        <taxon>Diplomonadida</taxon>
        <taxon>Hexamitidae</taxon>
        <taxon>Hexamitinae</taxon>
        <taxon>Hexamita</taxon>
    </lineage>
</organism>
<name>A0AA86RH49_9EUKA</name>
<dbReference type="EMBL" id="CATOUU010001139">
    <property type="protein sequence ID" value="CAI9974181.1"/>
    <property type="molecule type" value="Genomic_DNA"/>
</dbReference>
<evidence type="ECO:0000313" key="4">
    <source>
        <dbReference type="Proteomes" id="UP001642409"/>
    </source>
</evidence>
<dbReference type="AlphaFoldDB" id="A0AA86RH49"/>
<proteinExistence type="predicted"/>
<feature type="coiled-coil region" evidence="1">
    <location>
        <begin position="17"/>
        <end position="44"/>
    </location>
</feature>
<accession>A0AA86RH49</accession>
<evidence type="ECO:0000256" key="1">
    <source>
        <dbReference type="SAM" id="Coils"/>
    </source>
</evidence>
<dbReference type="Proteomes" id="UP001642409">
    <property type="component" value="Unassembled WGS sequence"/>
</dbReference>